<keyword evidence="3" id="KW-1185">Reference proteome</keyword>
<sequence length="78" mass="8574">TSVMTPASEKSADISPTRRTLSARSVSEKPRSRLSPMRTLSPSRRYVCTRRCSSSFSSARPTVLLPLPERPVNQSVAP</sequence>
<dbReference type="KEGG" id="psoj:PHYSODRAFT_390897"/>
<gene>
    <name evidence="2" type="ORF">PHYSODRAFT_390897</name>
</gene>
<dbReference type="GeneID" id="20651093"/>
<evidence type="ECO:0000256" key="1">
    <source>
        <dbReference type="SAM" id="MobiDB-lite"/>
    </source>
</evidence>
<dbReference type="RefSeq" id="XP_009527257.1">
    <property type="nucleotide sequence ID" value="XM_009528962.1"/>
</dbReference>
<name>G4ZJC5_PHYSP</name>
<accession>G4ZJC5</accession>
<feature type="non-terminal residue" evidence="2">
    <location>
        <position position="78"/>
    </location>
</feature>
<dbReference type="EMBL" id="JH159154">
    <property type="protein sequence ID" value="EGZ18199.1"/>
    <property type="molecule type" value="Genomic_DNA"/>
</dbReference>
<protein>
    <submittedName>
        <fullName evidence="2">Uncharacterized protein</fullName>
    </submittedName>
</protein>
<evidence type="ECO:0000313" key="2">
    <source>
        <dbReference type="EMBL" id="EGZ18199.1"/>
    </source>
</evidence>
<dbReference type="InParanoid" id="G4ZJC5"/>
<dbReference type="Proteomes" id="UP000002640">
    <property type="component" value="Unassembled WGS sequence"/>
</dbReference>
<reference evidence="2 3" key="1">
    <citation type="journal article" date="2006" name="Science">
        <title>Phytophthora genome sequences uncover evolutionary origins and mechanisms of pathogenesis.</title>
        <authorList>
            <person name="Tyler B.M."/>
            <person name="Tripathy S."/>
            <person name="Zhang X."/>
            <person name="Dehal P."/>
            <person name="Jiang R.H."/>
            <person name="Aerts A."/>
            <person name="Arredondo F.D."/>
            <person name="Baxter L."/>
            <person name="Bensasson D."/>
            <person name="Beynon J.L."/>
            <person name="Chapman J."/>
            <person name="Damasceno C.M."/>
            <person name="Dorrance A.E."/>
            <person name="Dou D."/>
            <person name="Dickerman A.W."/>
            <person name="Dubchak I.L."/>
            <person name="Garbelotto M."/>
            <person name="Gijzen M."/>
            <person name="Gordon S.G."/>
            <person name="Govers F."/>
            <person name="Grunwald N.J."/>
            <person name="Huang W."/>
            <person name="Ivors K.L."/>
            <person name="Jones R.W."/>
            <person name="Kamoun S."/>
            <person name="Krampis K."/>
            <person name="Lamour K.H."/>
            <person name="Lee M.K."/>
            <person name="McDonald W.H."/>
            <person name="Medina M."/>
            <person name="Meijer H.J."/>
            <person name="Nordberg E.K."/>
            <person name="Maclean D.J."/>
            <person name="Ospina-Giraldo M.D."/>
            <person name="Morris P.F."/>
            <person name="Phuntumart V."/>
            <person name="Putnam N.H."/>
            <person name="Rash S."/>
            <person name="Rose J.K."/>
            <person name="Sakihama Y."/>
            <person name="Salamov A.A."/>
            <person name="Savidor A."/>
            <person name="Scheuring C.F."/>
            <person name="Smith B.M."/>
            <person name="Sobral B.W."/>
            <person name="Terry A."/>
            <person name="Torto-Alalibo T.A."/>
            <person name="Win J."/>
            <person name="Xu Z."/>
            <person name="Zhang H."/>
            <person name="Grigoriev I.V."/>
            <person name="Rokhsar D.S."/>
            <person name="Boore J.L."/>
        </authorList>
    </citation>
    <scope>NUCLEOTIDE SEQUENCE [LARGE SCALE GENOMIC DNA]</scope>
    <source>
        <strain evidence="2 3">P6497</strain>
    </source>
</reference>
<organism evidence="2 3">
    <name type="scientific">Phytophthora sojae (strain P6497)</name>
    <name type="common">Soybean stem and root rot agent</name>
    <name type="synonym">Phytophthora megasperma f. sp. glycines</name>
    <dbReference type="NCBI Taxonomy" id="1094619"/>
    <lineage>
        <taxon>Eukaryota</taxon>
        <taxon>Sar</taxon>
        <taxon>Stramenopiles</taxon>
        <taxon>Oomycota</taxon>
        <taxon>Peronosporomycetes</taxon>
        <taxon>Peronosporales</taxon>
        <taxon>Peronosporaceae</taxon>
        <taxon>Phytophthora</taxon>
    </lineage>
</organism>
<feature type="region of interest" description="Disordered" evidence="1">
    <location>
        <begin position="1"/>
        <end position="42"/>
    </location>
</feature>
<feature type="non-terminal residue" evidence="2">
    <location>
        <position position="1"/>
    </location>
</feature>
<dbReference type="AlphaFoldDB" id="G4ZJC5"/>
<evidence type="ECO:0000313" key="3">
    <source>
        <dbReference type="Proteomes" id="UP000002640"/>
    </source>
</evidence>
<proteinExistence type="predicted"/>